<comment type="caution">
    <text evidence="1">The sequence shown here is derived from an EMBL/GenBank/DDBJ whole genome shotgun (WGS) entry which is preliminary data.</text>
</comment>
<proteinExistence type="predicted"/>
<evidence type="ECO:0000313" key="2">
    <source>
        <dbReference type="Proteomes" id="UP000076962"/>
    </source>
</evidence>
<sequence length="53" mass="5996">MVTIKPQVQEYYASLNAVNTAGGIDPEKISSTDDIQQRLKLLERLENANEKFD</sequence>
<evidence type="ECO:0000313" key="1">
    <source>
        <dbReference type="EMBL" id="OAD18613.1"/>
    </source>
</evidence>
<name>A0A176RS61_9GAMM</name>
<keyword evidence="2" id="KW-1185">Reference proteome</keyword>
<accession>A0A176RS61</accession>
<dbReference type="Proteomes" id="UP000076962">
    <property type="component" value="Unassembled WGS sequence"/>
</dbReference>
<organism evidence="1 2">
    <name type="scientific">Candidatus Thiomargarita nelsonii</name>
    <dbReference type="NCBI Taxonomy" id="1003181"/>
    <lineage>
        <taxon>Bacteria</taxon>
        <taxon>Pseudomonadati</taxon>
        <taxon>Pseudomonadota</taxon>
        <taxon>Gammaproteobacteria</taxon>
        <taxon>Thiotrichales</taxon>
        <taxon>Thiotrichaceae</taxon>
        <taxon>Thiomargarita</taxon>
    </lineage>
</organism>
<feature type="non-terminal residue" evidence="1">
    <location>
        <position position="53"/>
    </location>
</feature>
<gene>
    <name evidence="1" type="ORF">THIOM_005778</name>
</gene>
<dbReference type="EMBL" id="LUTY01003164">
    <property type="protein sequence ID" value="OAD18613.1"/>
    <property type="molecule type" value="Genomic_DNA"/>
</dbReference>
<dbReference type="AlphaFoldDB" id="A0A176RS61"/>
<protein>
    <submittedName>
        <fullName evidence="1">Uncharacterized protein</fullName>
    </submittedName>
</protein>
<reference evidence="1 2" key="1">
    <citation type="submission" date="2016-05" db="EMBL/GenBank/DDBJ databases">
        <title>Single-cell genome of chain-forming Candidatus Thiomargarita nelsonii and comparison to other large sulfur-oxidizing bacteria.</title>
        <authorList>
            <person name="Winkel M."/>
            <person name="Salman V."/>
            <person name="Woyke T."/>
            <person name="Schulz-Vogt H."/>
            <person name="Richter M."/>
            <person name="Flood B."/>
            <person name="Bailey J."/>
            <person name="Amann R."/>
            <person name="Mussmann M."/>
        </authorList>
    </citation>
    <scope>NUCLEOTIDE SEQUENCE [LARGE SCALE GENOMIC DNA]</scope>
    <source>
        <strain evidence="1 2">THI036</strain>
    </source>
</reference>